<protein>
    <submittedName>
        <fullName evidence="2">Uncharacterized protein</fullName>
    </submittedName>
</protein>
<evidence type="ECO:0000313" key="2">
    <source>
        <dbReference type="EMBL" id="KAF2884784.1"/>
    </source>
</evidence>
<name>A0A8K0CCI7_IGNLU</name>
<feature type="compositionally biased region" description="Polar residues" evidence="1">
    <location>
        <begin position="1"/>
        <end position="19"/>
    </location>
</feature>
<feature type="region of interest" description="Disordered" evidence="1">
    <location>
        <begin position="133"/>
        <end position="152"/>
    </location>
</feature>
<sequence length="174" mass="19333">MKHTEQQPLEQRADSSQPGPSGVQIAQDKTPEKSSSVPDISPGKALDLVSPVPRLLSVLQWVLLCRGGFQKLVREKEFCQSVKEGELQSKNCCLSAIFSLRSASSNIEMKKYLDPSAESDATNKAIVGSYMEKNMQHPTKSSRRELPFSNEDKKVEKIMKEFDDSTLSENRSAA</sequence>
<keyword evidence="3" id="KW-1185">Reference proteome</keyword>
<feature type="region of interest" description="Disordered" evidence="1">
    <location>
        <begin position="1"/>
        <end position="43"/>
    </location>
</feature>
<gene>
    <name evidence="2" type="ORF">ILUMI_21391</name>
</gene>
<reference evidence="2" key="1">
    <citation type="submission" date="2019-08" db="EMBL/GenBank/DDBJ databases">
        <title>The genome of the North American firefly Photinus pyralis.</title>
        <authorList>
            <consortium name="Photinus pyralis genome working group"/>
            <person name="Fallon T.R."/>
            <person name="Sander Lower S.E."/>
            <person name="Weng J.-K."/>
        </authorList>
    </citation>
    <scope>NUCLEOTIDE SEQUENCE</scope>
    <source>
        <strain evidence="2">TRF0915ILg1</strain>
        <tissue evidence="2">Whole body</tissue>
    </source>
</reference>
<dbReference type="Proteomes" id="UP000801492">
    <property type="component" value="Unassembled WGS sequence"/>
</dbReference>
<proteinExistence type="predicted"/>
<accession>A0A8K0CCI7</accession>
<feature type="compositionally biased region" description="Basic and acidic residues" evidence="1">
    <location>
        <begin position="142"/>
        <end position="152"/>
    </location>
</feature>
<evidence type="ECO:0000313" key="3">
    <source>
        <dbReference type="Proteomes" id="UP000801492"/>
    </source>
</evidence>
<organism evidence="2 3">
    <name type="scientific">Ignelater luminosus</name>
    <name type="common">Cucubano</name>
    <name type="synonym">Pyrophorus luminosus</name>
    <dbReference type="NCBI Taxonomy" id="2038154"/>
    <lineage>
        <taxon>Eukaryota</taxon>
        <taxon>Metazoa</taxon>
        <taxon>Ecdysozoa</taxon>
        <taxon>Arthropoda</taxon>
        <taxon>Hexapoda</taxon>
        <taxon>Insecta</taxon>
        <taxon>Pterygota</taxon>
        <taxon>Neoptera</taxon>
        <taxon>Endopterygota</taxon>
        <taxon>Coleoptera</taxon>
        <taxon>Polyphaga</taxon>
        <taxon>Elateriformia</taxon>
        <taxon>Elateroidea</taxon>
        <taxon>Elateridae</taxon>
        <taxon>Agrypninae</taxon>
        <taxon>Pyrophorini</taxon>
        <taxon>Ignelater</taxon>
    </lineage>
</organism>
<comment type="caution">
    <text evidence="2">The sequence shown here is derived from an EMBL/GenBank/DDBJ whole genome shotgun (WGS) entry which is preliminary data.</text>
</comment>
<dbReference type="EMBL" id="VTPC01090131">
    <property type="protein sequence ID" value="KAF2884784.1"/>
    <property type="molecule type" value="Genomic_DNA"/>
</dbReference>
<evidence type="ECO:0000256" key="1">
    <source>
        <dbReference type="SAM" id="MobiDB-lite"/>
    </source>
</evidence>
<dbReference type="AlphaFoldDB" id="A0A8K0CCI7"/>